<protein>
    <submittedName>
        <fullName evidence="8">Conserved putative membrane protein</fullName>
    </submittedName>
</protein>
<evidence type="ECO:0000313" key="9">
    <source>
        <dbReference type="Proteomes" id="UP000031552"/>
    </source>
</evidence>
<keyword evidence="6 7" id="KW-0472">Membrane</keyword>
<dbReference type="AlphaFoldDB" id="A0A090D1L9"/>
<comment type="caution">
    <text evidence="8">The sequence shown here is derived from an EMBL/GenBank/DDBJ whole genome shotgun (WGS) entry which is preliminary data.</text>
</comment>
<dbReference type="EMBL" id="CCEJ010000003">
    <property type="protein sequence ID" value="CDR33608.1"/>
    <property type="molecule type" value="Genomic_DNA"/>
</dbReference>
<proteinExistence type="inferred from homology"/>
<gene>
    <name evidence="8" type="ORF">CSEC_0777</name>
</gene>
<feature type="transmembrane region" description="Helical" evidence="7">
    <location>
        <begin position="128"/>
        <end position="149"/>
    </location>
</feature>
<dbReference type="RefSeq" id="WP_041017067.1">
    <property type="nucleotide sequence ID" value="NZ_CCEJ010000003.1"/>
</dbReference>
<evidence type="ECO:0000256" key="3">
    <source>
        <dbReference type="ARBA" id="ARBA00022475"/>
    </source>
</evidence>
<keyword evidence="9" id="KW-1185">Reference proteome</keyword>
<dbReference type="OrthoDB" id="21999at2"/>
<reference evidence="8" key="2">
    <citation type="submission" date="2014-09" db="EMBL/GenBank/DDBJ databases">
        <title>Criblamydia sequanensis harbors a mega-plasmid encoding arsenite resistance.</title>
        <authorList>
            <person name="Bertelli C."/>
            <person name="Goesmann A."/>
            <person name="Greub G."/>
        </authorList>
    </citation>
    <scope>NUCLEOTIDE SEQUENCE [LARGE SCALE GENOMIC DNA]</scope>
    <source>
        <strain evidence="8">CRIB-18</strain>
    </source>
</reference>
<keyword evidence="5 7" id="KW-1133">Transmembrane helix</keyword>
<comment type="subcellular location">
    <subcellularLocation>
        <location evidence="1">Cell membrane</location>
        <topology evidence="1">Multi-pass membrane protein</topology>
    </subcellularLocation>
</comment>
<dbReference type="InterPro" id="IPR032808">
    <property type="entry name" value="DoxX"/>
</dbReference>
<name>A0A090D1L9_9BACT</name>
<evidence type="ECO:0000256" key="7">
    <source>
        <dbReference type="SAM" id="Phobius"/>
    </source>
</evidence>
<feature type="transmembrane region" description="Helical" evidence="7">
    <location>
        <begin position="89"/>
        <end position="108"/>
    </location>
</feature>
<feature type="transmembrane region" description="Helical" evidence="7">
    <location>
        <begin position="12"/>
        <end position="33"/>
    </location>
</feature>
<keyword evidence="4 7" id="KW-0812">Transmembrane</keyword>
<dbReference type="InterPro" id="IPR051907">
    <property type="entry name" value="DoxX-like_oxidoreductase"/>
</dbReference>
<evidence type="ECO:0000256" key="2">
    <source>
        <dbReference type="ARBA" id="ARBA00006679"/>
    </source>
</evidence>
<keyword evidence="3" id="KW-1003">Cell membrane</keyword>
<accession>A0A090D1L9</accession>
<dbReference type="PANTHER" id="PTHR33452">
    <property type="entry name" value="OXIDOREDUCTASE CATD-RELATED"/>
    <property type="match status" value="1"/>
</dbReference>
<dbReference type="Pfam" id="PF07681">
    <property type="entry name" value="DoxX"/>
    <property type="match status" value="1"/>
</dbReference>
<sequence>MILIHSIKKFYSSLIGLADLFSNLFLFAIRLYWGYSFQTAGCNKLLNISETASFFAQQKIPFPEFNAYLVGGVECLGGWLLMLGLATRLAALPLAFTMVGALLTAHYAGSSQIFTDQNAFLSQTPVTYLLTALTLFCFGPGAISLDYGIEKLVFKK</sequence>
<dbReference type="Proteomes" id="UP000031552">
    <property type="component" value="Unassembled WGS sequence"/>
</dbReference>
<organism evidence="8 9">
    <name type="scientific">Candidatus Criblamydia sequanensis CRIB-18</name>
    <dbReference type="NCBI Taxonomy" id="1437425"/>
    <lineage>
        <taxon>Bacteria</taxon>
        <taxon>Pseudomonadati</taxon>
        <taxon>Chlamydiota</taxon>
        <taxon>Chlamydiia</taxon>
        <taxon>Parachlamydiales</taxon>
        <taxon>Candidatus Criblamydiaceae</taxon>
        <taxon>Candidatus Criblamydia</taxon>
    </lineage>
</organism>
<dbReference type="eggNOG" id="COG2259">
    <property type="taxonomic scope" value="Bacteria"/>
</dbReference>
<evidence type="ECO:0000256" key="5">
    <source>
        <dbReference type="ARBA" id="ARBA00022989"/>
    </source>
</evidence>
<dbReference type="STRING" id="1437425.CSEC_0777"/>
<feature type="transmembrane region" description="Helical" evidence="7">
    <location>
        <begin position="65"/>
        <end position="82"/>
    </location>
</feature>
<reference evidence="8" key="1">
    <citation type="submission" date="2013-12" db="EMBL/GenBank/DDBJ databases">
        <authorList>
            <person name="Linke B."/>
        </authorList>
    </citation>
    <scope>NUCLEOTIDE SEQUENCE [LARGE SCALE GENOMIC DNA]</scope>
    <source>
        <strain evidence="8">CRIB-18</strain>
    </source>
</reference>
<evidence type="ECO:0000313" key="8">
    <source>
        <dbReference type="EMBL" id="CDR33608.1"/>
    </source>
</evidence>
<dbReference type="GO" id="GO:0005886">
    <property type="term" value="C:plasma membrane"/>
    <property type="evidence" value="ECO:0007669"/>
    <property type="project" value="UniProtKB-SubCell"/>
</dbReference>
<comment type="similarity">
    <text evidence="2">Belongs to the DoxX family.</text>
</comment>
<evidence type="ECO:0000256" key="6">
    <source>
        <dbReference type="ARBA" id="ARBA00023136"/>
    </source>
</evidence>
<evidence type="ECO:0000256" key="1">
    <source>
        <dbReference type="ARBA" id="ARBA00004651"/>
    </source>
</evidence>
<dbReference type="PANTHER" id="PTHR33452:SF1">
    <property type="entry name" value="INNER MEMBRANE PROTEIN YPHA-RELATED"/>
    <property type="match status" value="1"/>
</dbReference>
<evidence type="ECO:0000256" key="4">
    <source>
        <dbReference type="ARBA" id="ARBA00022692"/>
    </source>
</evidence>